<keyword evidence="6" id="KW-0325">Glycoprotein</keyword>
<comment type="similarity">
    <text evidence="2">Belongs to the CDC50/LEM3 family.</text>
</comment>
<feature type="compositionally biased region" description="Basic and acidic residues" evidence="9">
    <location>
        <begin position="1"/>
        <end position="12"/>
    </location>
</feature>
<evidence type="ECO:0000256" key="3">
    <source>
        <dbReference type="ARBA" id="ARBA00022692"/>
    </source>
</evidence>
<feature type="transmembrane region" description="Helical" evidence="10">
    <location>
        <begin position="37"/>
        <end position="62"/>
    </location>
</feature>
<keyword evidence="3 10" id="KW-0812">Transmembrane</keyword>
<reference evidence="11 12" key="1">
    <citation type="submission" date="2019-09" db="EMBL/GenBank/DDBJ databases">
        <title>Bird 10,000 Genomes (B10K) Project - Family phase.</title>
        <authorList>
            <person name="Zhang G."/>
        </authorList>
    </citation>
    <scope>NUCLEOTIDE SEQUENCE [LARGE SCALE GENOMIC DNA]</scope>
    <source>
        <strain evidence="11">B10K-LSUMZ-16893</strain>
    </source>
</reference>
<dbReference type="AlphaFoldDB" id="A0A7K7V7G5"/>
<keyword evidence="4 10" id="KW-1133">Transmembrane helix</keyword>
<name>A0A7K7V7G5_EUDEL</name>
<accession>A0A7K7V7G5</accession>
<proteinExistence type="inferred from homology"/>
<evidence type="ECO:0000313" key="12">
    <source>
        <dbReference type="Proteomes" id="UP000533954"/>
    </source>
</evidence>
<protein>
    <recommendedName>
        <fullName evidence="7">Cell cycle control protein 50C</fullName>
    </recommendedName>
    <alternativeName>
        <fullName evidence="8">Transmembrane protein 30C</fullName>
    </alternativeName>
</protein>
<feature type="region of interest" description="Disordered" evidence="9">
    <location>
        <begin position="1"/>
        <end position="21"/>
    </location>
</feature>
<dbReference type="GO" id="GO:0005886">
    <property type="term" value="C:plasma membrane"/>
    <property type="evidence" value="ECO:0007669"/>
    <property type="project" value="TreeGrafter"/>
</dbReference>
<feature type="transmembrane region" description="Helical" evidence="10">
    <location>
        <begin position="318"/>
        <end position="341"/>
    </location>
</feature>
<dbReference type="GO" id="GO:0005794">
    <property type="term" value="C:Golgi apparatus"/>
    <property type="evidence" value="ECO:0007669"/>
    <property type="project" value="TreeGrafter"/>
</dbReference>
<organism evidence="11 12">
    <name type="scientific">Eudromia elegans</name>
    <name type="common">Elegant crested-tinamou</name>
    <dbReference type="NCBI Taxonomy" id="8805"/>
    <lineage>
        <taxon>Eukaryota</taxon>
        <taxon>Metazoa</taxon>
        <taxon>Chordata</taxon>
        <taxon>Craniata</taxon>
        <taxon>Vertebrata</taxon>
        <taxon>Euteleostomi</taxon>
        <taxon>Archelosauria</taxon>
        <taxon>Archosauria</taxon>
        <taxon>Dinosauria</taxon>
        <taxon>Saurischia</taxon>
        <taxon>Theropoda</taxon>
        <taxon>Coelurosauria</taxon>
        <taxon>Aves</taxon>
        <taxon>Palaeognathae</taxon>
        <taxon>Tinamiformes</taxon>
        <taxon>Tinamidae</taxon>
        <taxon>Eudromia</taxon>
    </lineage>
</organism>
<dbReference type="OrthoDB" id="340608at2759"/>
<dbReference type="InterPro" id="IPR005045">
    <property type="entry name" value="CDC50/LEM3_fam"/>
</dbReference>
<keyword evidence="5 10" id="KW-0472">Membrane</keyword>
<feature type="non-terminal residue" evidence="11">
    <location>
        <position position="356"/>
    </location>
</feature>
<evidence type="ECO:0000256" key="6">
    <source>
        <dbReference type="ARBA" id="ARBA00023180"/>
    </source>
</evidence>
<evidence type="ECO:0000256" key="2">
    <source>
        <dbReference type="ARBA" id="ARBA00009457"/>
    </source>
</evidence>
<evidence type="ECO:0000256" key="1">
    <source>
        <dbReference type="ARBA" id="ARBA00004370"/>
    </source>
</evidence>
<evidence type="ECO:0000256" key="9">
    <source>
        <dbReference type="SAM" id="MobiDB-lite"/>
    </source>
</evidence>
<feature type="non-terminal residue" evidence="11">
    <location>
        <position position="1"/>
    </location>
</feature>
<comment type="subcellular location">
    <subcellularLocation>
        <location evidence="1">Membrane</location>
    </subcellularLocation>
</comment>
<evidence type="ECO:0000256" key="5">
    <source>
        <dbReference type="ARBA" id="ARBA00023136"/>
    </source>
</evidence>
<dbReference type="PANTHER" id="PTHR10926:SF1">
    <property type="entry name" value="CELL CYCLE CONTROL PROTEIN 50C"/>
    <property type="match status" value="1"/>
</dbReference>
<dbReference type="Proteomes" id="UP000533954">
    <property type="component" value="Unassembled WGS sequence"/>
</dbReference>
<gene>
    <name evidence="11" type="primary">Tmem30c</name>
    <name evidence="11" type="ORF">EUDELE_R12418</name>
</gene>
<dbReference type="PIRSF" id="PIRSF015840">
    <property type="entry name" value="DUF284_TM_euk"/>
    <property type="match status" value="1"/>
</dbReference>
<evidence type="ECO:0000256" key="10">
    <source>
        <dbReference type="SAM" id="Phobius"/>
    </source>
</evidence>
<keyword evidence="12" id="KW-1185">Reference proteome</keyword>
<dbReference type="GO" id="GO:0005783">
    <property type="term" value="C:endoplasmic reticulum"/>
    <property type="evidence" value="ECO:0007669"/>
    <property type="project" value="TreeGrafter"/>
</dbReference>
<evidence type="ECO:0000256" key="8">
    <source>
        <dbReference type="ARBA" id="ARBA00032728"/>
    </source>
</evidence>
<comment type="caution">
    <text evidence="11">The sequence shown here is derived from an EMBL/GenBank/DDBJ whole genome shotgun (WGS) entry which is preliminary data.</text>
</comment>
<dbReference type="PANTHER" id="PTHR10926">
    <property type="entry name" value="CELL CYCLE CONTROL PROTEIN 50"/>
    <property type="match status" value="1"/>
</dbReference>
<sequence length="356" mass="40415">RRNMSPKRDQEAQARPSRCPDNSAFKQQRLPAWKPQLSLASVLSSFFLIGAACLAVGISLILSTNSVREIQINYSDKCSDCSKLRENSSNWNKECYCSADFTLKEDMLGDVFMYYGLQNFYQNHRRYVISRSDLQLLGRDVNVQNSYCAPFTAYHNGTPMAPCGAIANSIFNDTIDLFYNVNSSVTQVPLLKTGNSWWTDKNVKFRNPVAHNLSSAFAGTARPPYWQKPVYMLDEEDERNNGYINDELIVWMRVSAFSTFRKLYRRVSRTRRFADGLPAGNYTFRFAYNFPVSKFKGKKYVILSTVVWSGGSNPFLGIAYTVCGTAATLTGFVITAIHLALRKKKTYFQKRGDSLA</sequence>
<dbReference type="GO" id="GO:0045332">
    <property type="term" value="P:phospholipid translocation"/>
    <property type="evidence" value="ECO:0007669"/>
    <property type="project" value="TreeGrafter"/>
</dbReference>
<evidence type="ECO:0000313" key="11">
    <source>
        <dbReference type="EMBL" id="NXA36534.1"/>
    </source>
</evidence>
<evidence type="ECO:0000256" key="7">
    <source>
        <dbReference type="ARBA" id="ARBA00023886"/>
    </source>
</evidence>
<dbReference type="EMBL" id="VZSX01000049">
    <property type="protein sequence ID" value="NXA36534.1"/>
    <property type="molecule type" value="Genomic_DNA"/>
</dbReference>
<dbReference type="Pfam" id="PF03381">
    <property type="entry name" value="CDC50"/>
    <property type="match status" value="1"/>
</dbReference>
<evidence type="ECO:0000256" key="4">
    <source>
        <dbReference type="ARBA" id="ARBA00022989"/>
    </source>
</evidence>